<keyword evidence="3" id="KW-1185">Reference proteome</keyword>
<evidence type="ECO:0000313" key="3">
    <source>
        <dbReference type="Proteomes" id="UP001597044"/>
    </source>
</evidence>
<comment type="caution">
    <text evidence="2">The sequence shown here is derived from an EMBL/GenBank/DDBJ whole genome shotgun (WGS) entry which is preliminary data.</text>
</comment>
<evidence type="ECO:0000313" key="2">
    <source>
        <dbReference type="EMBL" id="MFD0949424.1"/>
    </source>
</evidence>
<sequence>MASNPQASSTLAEAQTFWASVRDEIPMLSYMQTSLEAWDGQSLCIAAPLAPNTNDKSTAFAGSLATLATVTGWATLTLWAKSQYVPCLVAAADSHIRYRKPVMSDFKAIAILPSAEDLAGLKARIASHGRGRVSVQVVVQSAGEDALTLEASYAVWPSKG</sequence>
<proteinExistence type="predicted"/>
<protein>
    <submittedName>
        <fullName evidence="2">YiiD C-terminal domain-containing protein</fullName>
    </submittedName>
</protein>
<feature type="domain" description="Thioesterase putative" evidence="1">
    <location>
        <begin position="17"/>
        <end position="155"/>
    </location>
</feature>
<evidence type="ECO:0000259" key="1">
    <source>
        <dbReference type="Pfam" id="PF09500"/>
    </source>
</evidence>
<accession>A0ABW3HE29</accession>
<reference evidence="3" key="1">
    <citation type="journal article" date="2019" name="Int. J. Syst. Evol. Microbiol.">
        <title>The Global Catalogue of Microorganisms (GCM) 10K type strain sequencing project: providing services to taxonomists for standard genome sequencing and annotation.</title>
        <authorList>
            <consortium name="The Broad Institute Genomics Platform"/>
            <consortium name="The Broad Institute Genome Sequencing Center for Infectious Disease"/>
            <person name="Wu L."/>
            <person name="Ma J."/>
        </authorList>
    </citation>
    <scope>NUCLEOTIDE SEQUENCE [LARGE SCALE GENOMIC DNA]</scope>
    <source>
        <strain evidence="3">CCUG 63419</strain>
    </source>
</reference>
<gene>
    <name evidence="2" type="ORF">ACFQ0F_03305</name>
</gene>
<organism evidence="2 3">
    <name type="scientific">Paraperlucidibaca wandonensis</name>
    <dbReference type="NCBI Taxonomy" id="1268273"/>
    <lineage>
        <taxon>Bacteria</taxon>
        <taxon>Pseudomonadati</taxon>
        <taxon>Pseudomonadota</taxon>
        <taxon>Gammaproteobacteria</taxon>
        <taxon>Moraxellales</taxon>
        <taxon>Moraxellaceae</taxon>
        <taxon>Paraperlucidibaca</taxon>
    </lineage>
</organism>
<dbReference type="NCBIfam" id="TIGR02447">
    <property type="entry name" value="yiiD_Cterm"/>
    <property type="match status" value="1"/>
</dbReference>
<dbReference type="RefSeq" id="WP_379069129.1">
    <property type="nucleotide sequence ID" value="NZ_JBHTIT010000001.1"/>
</dbReference>
<dbReference type="Proteomes" id="UP001597044">
    <property type="component" value="Unassembled WGS sequence"/>
</dbReference>
<dbReference type="SUPFAM" id="SSF54637">
    <property type="entry name" value="Thioesterase/thiol ester dehydrase-isomerase"/>
    <property type="match status" value="1"/>
</dbReference>
<dbReference type="Gene3D" id="3.10.129.10">
    <property type="entry name" value="Hotdog Thioesterase"/>
    <property type="match status" value="1"/>
</dbReference>
<dbReference type="EMBL" id="JBHTIT010000001">
    <property type="protein sequence ID" value="MFD0949424.1"/>
    <property type="molecule type" value="Genomic_DNA"/>
</dbReference>
<dbReference type="InterPro" id="IPR012660">
    <property type="entry name" value="YiiD_C"/>
</dbReference>
<dbReference type="InterPro" id="IPR029069">
    <property type="entry name" value="HotDog_dom_sf"/>
</dbReference>
<dbReference type="Pfam" id="PF09500">
    <property type="entry name" value="YiiD_C"/>
    <property type="match status" value="1"/>
</dbReference>
<name>A0ABW3HE29_9GAMM</name>